<name>A0A0E9VSL0_ANGAN</name>
<reference evidence="1" key="1">
    <citation type="submission" date="2014-11" db="EMBL/GenBank/DDBJ databases">
        <authorList>
            <person name="Amaro Gonzalez C."/>
        </authorList>
    </citation>
    <scope>NUCLEOTIDE SEQUENCE</scope>
</reference>
<sequence length="36" mass="4020">MPLRNFGAFKLRSLATKMLFFSSCLHLDACLPSSCI</sequence>
<dbReference type="EMBL" id="GBXM01027501">
    <property type="protein sequence ID" value="JAH81076.1"/>
    <property type="molecule type" value="Transcribed_RNA"/>
</dbReference>
<accession>A0A0E9VSL0</accession>
<evidence type="ECO:0000313" key="1">
    <source>
        <dbReference type="EMBL" id="JAH81076.1"/>
    </source>
</evidence>
<dbReference type="AlphaFoldDB" id="A0A0E9VSL0"/>
<organism evidence="1">
    <name type="scientific">Anguilla anguilla</name>
    <name type="common">European freshwater eel</name>
    <name type="synonym">Muraena anguilla</name>
    <dbReference type="NCBI Taxonomy" id="7936"/>
    <lineage>
        <taxon>Eukaryota</taxon>
        <taxon>Metazoa</taxon>
        <taxon>Chordata</taxon>
        <taxon>Craniata</taxon>
        <taxon>Vertebrata</taxon>
        <taxon>Euteleostomi</taxon>
        <taxon>Actinopterygii</taxon>
        <taxon>Neopterygii</taxon>
        <taxon>Teleostei</taxon>
        <taxon>Anguilliformes</taxon>
        <taxon>Anguillidae</taxon>
        <taxon>Anguilla</taxon>
    </lineage>
</organism>
<proteinExistence type="predicted"/>
<reference evidence="1" key="2">
    <citation type="journal article" date="2015" name="Fish Shellfish Immunol.">
        <title>Early steps in the European eel (Anguilla anguilla)-Vibrio vulnificus interaction in the gills: Role of the RtxA13 toxin.</title>
        <authorList>
            <person name="Callol A."/>
            <person name="Pajuelo D."/>
            <person name="Ebbesson L."/>
            <person name="Teles M."/>
            <person name="MacKenzie S."/>
            <person name="Amaro C."/>
        </authorList>
    </citation>
    <scope>NUCLEOTIDE SEQUENCE</scope>
</reference>
<protein>
    <submittedName>
        <fullName evidence="1">Uncharacterized protein</fullName>
    </submittedName>
</protein>